<gene>
    <name evidence="1" type="ORF">EOT05_03185</name>
</gene>
<dbReference type="EMBL" id="SCKX01000001">
    <property type="protein sequence ID" value="RWZ78726.1"/>
    <property type="molecule type" value="Genomic_DNA"/>
</dbReference>
<evidence type="ECO:0008006" key="3">
    <source>
        <dbReference type="Google" id="ProtNLM"/>
    </source>
</evidence>
<dbReference type="Gene3D" id="3.40.50.450">
    <property type="match status" value="1"/>
</dbReference>
<keyword evidence="2" id="KW-1185">Reference proteome</keyword>
<dbReference type="Proteomes" id="UP000289257">
    <property type="component" value="Unassembled WGS sequence"/>
</dbReference>
<proteinExistence type="predicted"/>
<accession>A0A4Q0AI60</accession>
<organism evidence="1 2">
    <name type="scientific">Candidatus Microsaccharimonas sossegonensis</name>
    <dbReference type="NCBI Taxonomy" id="2506948"/>
    <lineage>
        <taxon>Bacteria</taxon>
        <taxon>Candidatus Saccharimonadota</taxon>
        <taxon>Candidatus Saccharimonadia</taxon>
        <taxon>Candidatus Saccharimonadales</taxon>
        <taxon>Candidatus Saccharimonadaceae</taxon>
        <taxon>Candidatus Microsaccharimonas</taxon>
    </lineage>
</organism>
<sequence>MKVHFTGSNYKLDEHYVDYSAIISYLKSQGHTLTREWIDEDLKHQNKDAEYSEVEYREIWQKVKNSIMISDAVIIEGWNNSFSIGYQTAFALSYKKPVLVMTPNNKISHTIIAGEDNPFLHIVHYTEATLESVLKEFLDKFQVSDKDMRFNMFIDRETQVYLDIESYKTGKTKAKIIRDLIKREIRNNEGL</sequence>
<name>A0A4Q0AI60_9BACT</name>
<reference evidence="1" key="1">
    <citation type="submission" date="2019-01" db="EMBL/GenBank/DDBJ databases">
        <title>Genomic signatures and co-occurrence patterns of the ultra-small Saccharimodia (Patescibacteria phylum) suggest a symbiotic lifestyle.</title>
        <authorList>
            <person name="Lemos L."/>
            <person name="Medeiros J."/>
            <person name="Andreote F."/>
            <person name="Fernandes G."/>
            <person name="Varani A."/>
            <person name="Oliveira G."/>
            <person name="Pylro V."/>
        </authorList>
    </citation>
    <scope>NUCLEOTIDE SEQUENCE [LARGE SCALE GENOMIC DNA]</scope>
    <source>
        <strain evidence="1">AMD02</strain>
    </source>
</reference>
<comment type="caution">
    <text evidence="1">The sequence shown here is derived from an EMBL/GenBank/DDBJ whole genome shotgun (WGS) entry which is preliminary data.</text>
</comment>
<evidence type="ECO:0000313" key="2">
    <source>
        <dbReference type="Proteomes" id="UP000289257"/>
    </source>
</evidence>
<protein>
    <recommendedName>
        <fullName evidence="3">Nucleoside 2-deoxyribosyltransferase</fullName>
    </recommendedName>
</protein>
<dbReference type="AlphaFoldDB" id="A0A4Q0AI60"/>
<evidence type="ECO:0000313" key="1">
    <source>
        <dbReference type="EMBL" id="RWZ78726.1"/>
    </source>
</evidence>